<reference evidence="1 2" key="1">
    <citation type="journal article" date="2024" name="BMC Genomics">
        <title>De novo assembly and annotation of Popillia japonica's genome with initial clues to its potential as an invasive pest.</title>
        <authorList>
            <person name="Cucini C."/>
            <person name="Boschi S."/>
            <person name="Funari R."/>
            <person name="Cardaioli E."/>
            <person name="Iannotti N."/>
            <person name="Marturano G."/>
            <person name="Paoli F."/>
            <person name="Bruttini M."/>
            <person name="Carapelli A."/>
            <person name="Frati F."/>
            <person name="Nardi F."/>
        </authorList>
    </citation>
    <scope>NUCLEOTIDE SEQUENCE [LARGE SCALE GENOMIC DNA]</scope>
    <source>
        <strain evidence="1">DMR45628</strain>
    </source>
</reference>
<accession>A0AAW1K0V3</accession>
<protein>
    <submittedName>
        <fullName evidence="1">Uncharacterized protein</fullName>
    </submittedName>
</protein>
<evidence type="ECO:0000313" key="1">
    <source>
        <dbReference type="EMBL" id="KAK9711080.1"/>
    </source>
</evidence>
<name>A0AAW1K0V3_POPJA</name>
<proteinExistence type="predicted"/>
<keyword evidence="2" id="KW-1185">Reference proteome</keyword>
<dbReference type="AlphaFoldDB" id="A0AAW1K0V3"/>
<sequence length="113" mass="13212">MGDTAELKSRKKVIKGQLTRFNTFISDTKNKSKLSEIETRLEKINLLFSEFDDVQFKLELANEGDEEERVEVRVNNQADNVRYPIINLPIFDGNIENWLQFRDTFDSLINVIT</sequence>
<dbReference type="EMBL" id="JASPKY010000285">
    <property type="protein sequence ID" value="KAK9711080.1"/>
    <property type="molecule type" value="Genomic_DNA"/>
</dbReference>
<evidence type="ECO:0000313" key="2">
    <source>
        <dbReference type="Proteomes" id="UP001458880"/>
    </source>
</evidence>
<organism evidence="1 2">
    <name type="scientific">Popillia japonica</name>
    <name type="common">Japanese beetle</name>
    <dbReference type="NCBI Taxonomy" id="7064"/>
    <lineage>
        <taxon>Eukaryota</taxon>
        <taxon>Metazoa</taxon>
        <taxon>Ecdysozoa</taxon>
        <taxon>Arthropoda</taxon>
        <taxon>Hexapoda</taxon>
        <taxon>Insecta</taxon>
        <taxon>Pterygota</taxon>
        <taxon>Neoptera</taxon>
        <taxon>Endopterygota</taxon>
        <taxon>Coleoptera</taxon>
        <taxon>Polyphaga</taxon>
        <taxon>Scarabaeiformia</taxon>
        <taxon>Scarabaeidae</taxon>
        <taxon>Rutelinae</taxon>
        <taxon>Popillia</taxon>
    </lineage>
</organism>
<dbReference type="Proteomes" id="UP001458880">
    <property type="component" value="Unassembled WGS sequence"/>
</dbReference>
<comment type="caution">
    <text evidence="1">The sequence shown here is derived from an EMBL/GenBank/DDBJ whole genome shotgun (WGS) entry which is preliminary data.</text>
</comment>
<gene>
    <name evidence="1" type="ORF">QE152_g25686</name>
</gene>